<sequence>MLNKKLWNTWLSYLSPHYEACMACGKKAALMKSYPGICELCARRIPWITQITCKVCGRESYCPDCQRKSAAQRYFMFNRSAVSYNDTMRAWLADYKYKGQERYASLLGQIVIEAYQGMKQEMTEFYRKAWTIDLVTFVPVSGSRLIQRGFDQAAVLASHLATYERLPYKSLLVRQRDTIKQSSQGRQARIMNMKEVFGYDLNTPQWLTTYQSHSLNILLVDDIYTTGSTINNCAKALIEAGQLHGIDIQVFSLTWARS</sequence>
<comment type="similarity">
    <text evidence="1">Belongs to the ComF/GntX family.</text>
</comment>
<evidence type="ECO:0000313" key="3">
    <source>
        <dbReference type="Proteomes" id="UP001220509"/>
    </source>
</evidence>
<name>A0AAX3M0V9_9BACL</name>
<keyword evidence="3" id="KW-1185">Reference proteome</keyword>
<dbReference type="PANTHER" id="PTHR47505">
    <property type="entry name" value="DNA UTILIZATION PROTEIN YHGH"/>
    <property type="match status" value="1"/>
</dbReference>
<evidence type="ECO:0000256" key="1">
    <source>
        <dbReference type="ARBA" id="ARBA00008007"/>
    </source>
</evidence>
<dbReference type="PANTHER" id="PTHR47505:SF1">
    <property type="entry name" value="DNA UTILIZATION PROTEIN YHGH"/>
    <property type="match status" value="1"/>
</dbReference>
<dbReference type="AlphaFoldDB" id="A0AAX3M0V9"/>
<evidence type="ECO:0000313" key="2">
    <source>
        <dbReference type="EMBL" id="WCT55381.1"/>
    </source>
</evidence>
<dbReference type="Proteomes" id="UP001220509">
    <property type="component" value="Chromosome"/>
</dbReference>
<proteinExistence type="inferred from homology"/>
<dbReference type="EMBL" id="CP117416">
    <property type="protein sequence ID" value="WCT55381.1"/>
    <property type="molecule type" value="Genomic_DNA"/>
</dbReference>
<dbReference type="InterPro" id="IPR000836">
    <property type="entry name" value="PRTase_dom"/>
</dbReference>
<gene>
    <name evidence="2" type="ORF">PQ456_19885</name>
</gene>
<dbReference type="Gene3D" id="3.40.50.2020">
    <property type="match status" value="1"/>
</dbReference>
<dbReference type="CDD" id="cd06223">
    <property type="entry name" value="PRTases_typeI"/>
    <property type="match status" value="1"/>
</dbReference>
<dbReference type="SUPFAM" id="SSF53271">
    <property type="entry name" value="PRTase-like"/>
    <property type="match status" value="1"/>
</dbReference>
<dbReference type="RefSeq" id="WP_273613761.1">
    <property type="nucleotide sequence ID" value="NZ_CP117416.1"/>
</dbReference>
<accession>A0AAX3M0V9</accession>
<protein>
    <submittedName>
        <fullName evidence="2">ComF family protein</fullName>
    </submittedName>
</protein>
<dbReference type="InterPro" id="IPR029057">
    <property type="entry name" value="PRTase-like"/>
</dbReference>
<dbReference type="InterPro" id="IPR051910">
    <property type="entry name" value="ComF/GntX_DNA_util-trans"/>
</dbReference>
<reference evidence="2 3" key="1">
    <citation type="submission" date="2023-02" db="EMBL/GenBank/DDBJ databases">
        <title>Genome sequence of Paenibacillus kyungheensis KACC 18744.</title>
        <authorList>
            <person name="Kim S."/>
            <person name="Heo J."/>
            <person name="Kwon S.-W."/>
        </authorList>
    </citation>
    <scope>NUCLEOTIDE SEQUENCE [LARGE SCALE GENOMIC DNA]</scope>
    <source>
        <strain evidence="2 3">KACC 18744</strain>
    </source>
</reference>
<dbReference type="KEGG" id="pka:PQ456_19885"/>
<organism evidence="2 3">
    <name type="scientific">Paenibacillus kyungheensis</name>
    <dbReference type="NCBI Taxonomy" id="1452732"/>
    <lineage>
        <taxon>Bacteria</taxon>
        <taxon>Bacillati</taxon>
        <taxon>Bacillota</taxon>
        <taxon>Bacilli</taxon>
        <taxon>Bacillales</taxon>
        <taxon>Paenibacillaceae</taxon>
        <taxon>Paenibacillus</taxon>
    </lineage>
</organism>